<reference evidence="2 3" key="1">
    <citation type="submission" date="2021-03" db="EMBL/GenBank/DDBJ databases">
        <title>Human Oral Microbial Genomes.</title>
        <authorList>
            <person name="Johnston C.D."/>
            <person name="Chen T."/>
            <person name="Dewhirst F.E."/>
        </authorList>
    </citation>
    <scope>NUCLEOTIDE SEQUENCE [LARGE SCALE GENOMIC DNA]</scope>
    <source>
        <strain evidence="2 3">DSMZ 100122</strain>
    </source>
</reference>
<evidence type="ECO:0008006" key="4">
    <source>
        <dbReference type="Google" id="ProtNLM"/>
    </source>
</evidence>
<keyword evidence="3" id="KW-1185">Reference proteome</keyword>
<keyword evidence="1" id="KW-0812">Transmembrane</keyword>
<feature type="transmembrane region" description="Helical" evidence="1">
    <location>
        <begin position="176"/>
        <end position="197"/>
    </location>
</feature>
<keyword evidence="1" id="KW-1133">Transmembrane helix</keyword>
<evidence type="ECO:0000313" key="3">
    <source>
        <dbReference type="Proteomes" id="UP000678513"/>
    </source>
</evidence>
<feature type="transmembrane region" description="Helical" evidence="1">
    <location>
        <begin position="203"/>
        <end position="222"/>
    </location>
</feature>
<sequence>MNRLLRDRDVRRLACILVGCAVAWQLWRWTPMLRPWVTTWLTEGEEPPPGKSSGAAADPWAAFTPQTLLPLVLYVAGAVVVLLLVSRIRHRPGFRWTTVGSLQVLSLLIGFAVSGWQQVLGLENVQGVDHWFANPRDVGLEWLAAPLSSCLLTGGYGRRLGTSRRRSRAGLTDRQIWLAVLVPAALVAGVVACAVPFLSGVMLVPVVPMLALYCVGMWFLLHAVRGLPGLRADLLVLINCLVPVLAAAHVVAPLLLDGVPGLNWLTQLPWYAFGASSQLFSGVGITLNGGHYGLLPIAESLIVLFIYLRRLRAAANRR</sequence>
<protein>
    <recommendedName>
        <fullName evidence="4">Cytochrome c oxidase assembly protein</fullName>
    </recommendedName>
</protein>
<name>A0ABX7Y699_9ACTN</name>
<dbReference type="Proteomes" id="UP000678513">
    <property type="component" value="Chromosome"/>
</dbReference>
<feature type="transmembrane region" description="Helical" evidence="1">
    <location>
        <begin position="234"/>
        <end position="256"/>
    </location>
</feature>
<dbReference type="EMBL" id="CP072384">
    <property type="protein sequence ID" value="QUC08612.1"/>
    <property type="molecule type" value="Genomic_DNA"/>
</dbReference>
<proteinExistence type="predicted"/>
<dbReference type="RefSeq" id="WP_212324805.1">
    <property type="nucleotide sequence ID" value="NZ_AP024463.1"/>
</dbReference>
<evidence type="ECO:0000313" key="2">
    <source>
        <dbReference type="EMBL" id="QUC08612.1"/>
    </source>
</evidence>
<organism evidence="2 3">
    <name type="scientific">Arachnia rubra</name>
    <dbReference type="NCBI Taxonomy" id="1547448"/>
    <lineage>
        <taxon>Bacteria</taxon>
        <taxon>Bacillati</taxon>
        <taxon>Actinomycetota</taxon>
        <taxon>Actinomycetes</taxon>
        <taxon>Propionibacteriales</taxon>
        <taxon>Propionibacteriaceae</taxon>
        <taxon>Arachnia</taxon>
    </lineage>
</organism>
<evidence type="ECO:0000256" key="1">
    <source>
        <dbReference type="SAM" id="Phobius"/>
    </source>
</evidence>
<feature type="transmembrane region" description="Helical" evidence="1">
    <location>
        <begin position="68"/>
        <end position="86"/>
    </location>
</feature>
<feature type="transmembrane region" description="Helical" evidence="1">
    <location>
        <begin position="289"/>
        <end position="308"/>
    </location>
</feature>
<accession>A0ABX7Y699</accession>
<keyword evidence="1" id="KW-0472">Membrane</keyword>
<feature type="transmembrane region" description="Helical" evidence="1">
    <location>
        <begin position="12"/>
        <end position="30"/>
    </location>
</feature>
<feature type="transmembrane region" description="Helical" evidence="1">
    <location>
        <begin position="98"/>
        <end position="119"/>
    </location>
</feature>
<feature type="transmembrane region" description="Helical" evidence="1">
    <location>
        <begin position="139"/>
        <end position="156"/>
    </location>
</feature>
<gene>
    <name evidence="2" type="ORF">J5A65_02355</name>
</gene>